<dbReference type="InterPro" id="IPR029063">
    <property type="entry name" value="SAM-dependent_MTases_sf"/>
</dbReference>
<evidence type="ECO:0000259" key="9">
    <source>
        <dbReference type="Pfam" id="PF01555"/>
    </source>
</evidence>
<dbReference type="InterPro" id="IPR002941">
    <property type="entry name" value="DNA_methylase_N4/N6"/>
</dbReference>
<evidence type="ECO:0000256" key="5">
    <source>
        <dbReference type="ARBA" id="ARBA00022691"/>
    </source>
</evidence>
<feature type="domain" description="DNA methylase N-4/N-6" evidence="9">
    <location>
        <begin position="17"/>
        <end position="78"/>
    </location>
</feature>
<keyword evidence="4" id="KW-0808">Transferase</keyword>
<dbReference type="GO" id="GO:0032259">
    <property type="term" value="P:methylation"/>
    <property type="evidence" value="ECO:0007669"/>
    <property type="project" value="UniProtKB-KW"/>
</dbReference>
<dbReference type="GO" id="GO:0015667">
    <property type="term" value="F:site-specific DNA-methyltransferase (cytosine-N4-specific) activity"/>
    <property type="evidence" value="ECO:0007669"/>
    <property type="project" value="UniProtKB-EC"/>
</dbReference>
<organism evidence="10 12">
    <name type="scientific">Lysinibacillus sphaericus</name>
    <name type="common">Bacillus sphaericus</name>
    <dbReference type="NCBI Taxonomy" id="1421"/>
    <lineage>
        <taxon>Bacteria</taxon>
        <taxon>Bacillati</taxon>
        <taxon>Bacillota</taxon>
        <taxon>Bacilli</taxon>
        <taxon>Bacillales</taxon>
        <taxon>Bacillaceae</taxon>
        <taxon>Lysinibacillus</taxon>
    </lineage>
</organism>
<sequence>MLAENIRSAKRGKNERNGIHNWHPYYASYSEYFVEDMLDYLGANESSIVLDPWMGSGTTALVCQKRGIKSFGIDINPVMVIFSKAKTRNLIEFNLDSIGNAIKETASHVKLAEDEFLNNEDTLEFVSDKHLNVLNKIQLAIDDVCKHHSDISDTPLSDTIRAFYFAVLFRCLRYVGKFKVGKNPTWLVNEIRKARTDEVDTYHLFYHYVKAMIKDLETYYTNILNYGYSYPSLYEGDSKQMIFSDCTADNIITSPPYLTRIDYAVSTKPELLFLGYKQDTDFDRVRRATMGAPVIADKNIVINEKWGSCICSFLKQVKEHHAKASQSYYLPIFLQYFRDAFESLREIKRVLKPNGQACLVVQSSYYKDVEAKLGEMYVEMAQSLNLEAQIIKRDVVKHHLANVNTKSSKYVKNKIYYEDAVLIRKKGKN</sequence>
<comment type="catalytic activity">
    <reaction evidence="8">
        <text>a 2'-deoxycytidine in DNA + S-adenosyl-L-methionine = an N(4)-methyl-2'-deoxycytidine in DNA + S-adenosyl-L-homocysteine + H(+)</text>
        <dbReference type="Rhea" id="RHEA:16857"/>
        <dbReference type="Rhea" id="RHEA-COMP:11369"/>
        <dbReference type="Rhea" id="RHEA-COMP:13674"/>
        <dbReference type="ChEBI" id="CHEBI:15378"/>
        <dbReference type="ChEBI" id="CHEBI:57856"/>
        <dbReference type="ChEBI" id="CHEBI:59789"/>
        <dbReference type="ChEBI" id="CHEBI:85452"/>
        <dbReference type="ChEBI" id="CHEBI:137933"/>
        <dbReference type="EC" id="2.1.1.113"/>
    </reaction>
</comment>
<dbReference type="Proteomes" id="UP000255295">
    <property type="component" value="Unassembled WGS sequence"/>
</dbReference>
<evidence type="ECO:0000313" key="12">
    <source>
        <dbReference type="Proteomes" id="UP000238825"/>
    </source>
</evidence>
<name>A0A2S0JY81_LYSSH</name>
<keyword evidence="6" id="KW-0680">Restriction system</keyword>
<evidence type="ECO:0000313" key="13">
    <source>
        <dbReference type="Proteomes" id="UP000255295"/>
    </source>
</evidence>
<dbReference type="PROSITE" id="PS00093">
    <property type="entry name" value="N4_MTASE"/>
    <property type="match status" value="1"/>
</dbReference>
<dbReference type="SUPFAM" id="SSF53335">
    <property type="entry name" value="S-adenosyl-L-methionine-dependent methyltransferases"/>
    <property type="match status" value="1"/>
</dbReference>
<evidence type="ECO:0000256" key="2">
    <source>
        <dbReference type="ARBA" id="ARBA00012185"/>
    </source>
</evidence>
<dbReference type="AlphaFoldDB" id="A0A2S0JY81"/>
<evidence type="ECO:0000313" key="11">
    <source>
        <dbReference type="EMBL" id="SUV18235.1"/>
    </source>
</evidence>
<comment type="similarity">
    <text evidence="1">Belongs to the N(4)/N(6)-methyltransferase family. N(4) subfamily.</text>
</comment>
<dbReference type="EC" id="2.1.1.113" evidence="2"/>
<proteinExistence type="inferred from homology"/>
<keyword evidence="7" id="KW-0238">DNA-binding</keyword>
<evidence type="ECO:0000313" key="10">
    <source>
        <dbReference type="EMBL" id="AVK96008.1"/>
    </source>
</evidence>
<dbReference type="EMBL" id="UFSZ01000001">
    <property type="protein sequence ID" value="SUV18235.1"/>
    <property type="molecule type" value="Genomic_DNA"/>
</dbReference>
<dbReference type="GO" id="GO:0003677">
    <property type="term" value="F:DNA binding"/>
    <property type="evidence" value="ECO:0007669"/>
    <property type="project" value="UniProtKB-KW"/>
</dbReference>
<reference evidence="11 13" key="2">
    <citation type="submission" date="2018-06" db="EMBL/GenBank/DDBJ databases">
        <authorList>
            <consortium name="Pathogen Informatics"/>
            <person name="Doyle S."/>
        </authorList>
    </citation>
    <scope>NUCLEOTIDE SEQUENCE [LARGE SCALE GENOMIC DNA]</scope>
    <source>
        <strain evidence="11 13">NCTC10338</strain>
    </source>
</reference>
<evidence type="ECO:0000256" key="1">
    <source>
        <dbReference type="ARBA" id="ARBA00010203"/>
    </source>
</evidence>
<dbReference type="REBASE" id="382225">
    <property type="entry name" value="M.Lsp10338ORF3358P"/>
</dbReference>
<dbReference type="EMBL" id="CP019980">
    <property type="protein sequence ID" value="AVK96008.1"/>
    <property type="molecule type" value="Genomic_DNA"/>
</dbReference>
<evidence type="ECO:0000256" key="3">
    <source>
        <dbReference type="ARBA" id="ARBA00022603"/>
    </source>
</evidence>
<dbReference type="Gene3D" id="3.40.50.150">
    <property type="entry name" value="Vaccinia Virus protein VP39"/>
    <property type="match status" value="2"/>
</dbReference>
<dbReference type="GeneID" id="48275943"/>
<gene>
    <name evidence="10" type="ORF">LS41612_06985</name>
    <name evidence="11" type="ORF">NCTC10338_03358</name>
</gene>
<keyword evidence="3 11" id="KW-0489">Methyltransferase</keyword>
<dbReference type="REBASE" id="236770">
    <property type="entry name" value="M.LspL28ORF6985P"/>
</dbReference>
<dbReference type="Pfam" id="PF01555">
    <property type="entry name" value="N6_N4_Mtase"/>
    <property type="match status" value="1"/>
</dbReference>
<accession>A0A2S0JY81</accession>
<evidence type="ECO:0000256" key="6">
    <source>
        <dbReference type="ARBA" id="ARBA00022747"/>
    </source>
</evidence>
<dbReference type="Proteomes" id="UP000238825">
    <property type="component" value="Chromosome"/>
</dbReference>
<dbReference type="RefSeq" id="WP_024363233.1">
    <property type="nucleotide sequence ID" value="NZ_BJNS01000055.1"/>
</dbReference>
<dbReference type="GO" id="GO:0008170">
    <property type="term" value="F:N-methyltransferase activity"/>
    <property type="evidence" value="ECO:0007669"/>
    <property type="project" value="InterPro"/>
</dbReference>
<dbReference type="GO" id="GO:0009307">
    <property type="term" value="P:DNA restriction-modification system"/>
    <property type="evidence" value="ECO:0007669"/>
    <property type="project" value="UniProtKB-KW"/>
</dbReference>
<reference evidence="10 12" key="1">
    <citation type="submission" date="2017-03" db="EMBL/GenBank/DDBJ databases">
        <title>The whole genome sequencing and assembly of Lysinibacillus sphaericus DSM 28T strain.</title>
        <authorList>
            <person name="Lee Y.-J."/>
            <person name="Yi H."/>
            <person name="Bahn Y.-S."/>
            <person name="Kim J.F."/>
            <person name="Lee D.-W."/>
        </authorList>
    </citation>
    <scope>NUCLEOTIDE SEQUENCE [LARGE SCALE GENOMIC DNA]</scope>
    <source>
        <strain evidence="10 12">DSM 28</strain>
    </source>
</reference>
<evidence type="ECO:0000256" key="4">
    <source>
        <dbReference type="ARBA" id="ARBA00022679"/>
    </source>
</evidence>
<dbReference type="InterPro" id="IPR017985">
    <property type="entry name" value="MeTrfase_CN4_CS"/>
</dbReference>
<evidence type="ECO:0000256" key="7">
    <source>
        <dbReference type="ARBA" id="ARBA00023125"/>
    </source>
</evidence>
<keyword evidence="5" id="KW-0949">S-adenosyl-L-methionine</keyword>
<protein>
    <recommendedName>
        <fullName evidence="2">site-specific DNA-methyltransferase (cytosine-N(4)-specific)</fullName>
        <ecNumber evidence="2">2.1.1.113</ecNumber>
    </recommendedName>
</protein>
<evidence type="ECO:0000256" key="8">
    <source>
        <dbReference type="ARBA" id="ARBA00049120"/>
    </source>
</evidence>